<feature type="domain" description="EF-hand" evidence="2">
    <location>
        <begin position="32"/>
        <end position="67"/>
    </location>
</feature>
<feature type="chain" id="PRO_5015927319" description="EF-hand domain-containing protein" evidence="1">
    <location>
        <begin position="24"/>
        <end position="144"/>
    </location>
</feature>
<sequence length="144" mass="14644">MTKHTTLAAALAALLALPALTMAATGQETRATATAKLDAEFAASDADKDGFLSPAEVQARMARMKVGGGKSLDAAHARRVAALFVARADTNKDGRVSKAESNALMGAVFSAYDVNRDGKVDGAEAARARAAANGAATGKATPKR</sequence>
<dbReference type="SUPFAM" id="SSF47473">
    <property type="entry name" value="EF-hand"/>
    <property type="match status" value="1"/>
</dbReference>
<dbReference type="Gene3D" id="1.10.238.10">
    <property type="entry name" value="EF-hand"/>
    <property type="match status" value="1"/>
</dbReference>
<dbReference type="Pfam" id="PF13202">
    <property type="entry name" value="EF-hand_5"/>
    <property type="match status" value="3"/>
</dbReference>
<protein>
    <recommendedName>
        <fullName evidence="2">EF-hand domain-containing protein</fullName>
    </recommendedName>
</protein>
<keyword evidence="1" id="KW-0732">Signal</keyword>
<dbReference type="PROSITE" id="PS00018">
    <property type="entry name" value="EF_HAND_1"/>
    <property type="match status" value="1"/>
</dbReference>
<dbReference type="GO" id="GO:0005509">
    <property type="term" value="F:calcium ion binding"/>
    <property type="evidence" value="ECO:0007669"/>
    <property type="project" value="InterPro"/>
</dbReference>
<dbReference type="Proteomes" id="UP000249229">
    <property type="component" value="Unassembled WGS sequence"/>
</dbReference>
<organism evidence="3 4">
    <name type="scientific">Sphingomonas taxi</name>
    <dbReference type="NCBI Taxonomy" id="1549858"/>
    <lineage>
        <taxon>Bacteria</taxon>
        <taxon>Pseudomonadati</taxon>
        <taxon>Pseudomonadota</taxon>
        <taxon>Alphaproteobacteria</taxon>
        <taxon>Sphingomonadales</taxon>
        <taxon>Sphingomonadaceae</taxon>
        <taxon>Sphingomonas</taxon>
    </lineage>
</organism>
<dbReference type="InterPro" id="IPR011992">
    <property type="entry name" value="EF-hand-dom_pair"/>
</dbReference>
<comment type="caution">
    <text evidence="3">The sequence shown here is derived from an EMBL/GenBank/DDBJ whole genome shotgun (WGS) entry which is preliminary data.</text>
</comment>
<evidence type="ECO:0000313" key="4">
    <source>
        <dbReference type="Proteomes" id="UP000249229"/>
    </source>
</evidence>
<gene>
    <name evidence="3" type="ORF">DI544_02335</name>
</gene>
<dbReference type="AlphaFoldDB" id="A0A2W5PJT2"/>
<reference evidence="3 4" key="1">
    <citation type="submission" date="2017-08" db="EMBL/GenBank/DDBJ databases">
        <title>Infants hospitalized years apart are colonized by the same room-sourced microbial strains.</title>
        <authorList>
            <person name="Brooks B."/>
            <person name="Olm M.R."/>
            <person name="Firek B.A."/>
            <person name="Baker R."/>
            <person name="Thomas B.C."/>
            <person name="Morowitz M.J."/>
            <person name="Banfield J.F."/>
        </authorList>
    </citation>
    <scope>NUCLEOTIDE SEQUENCE [LARGE SCALE GENOMIC DNA]</scope>
    <source>
        <strain evidence="3">S2_005_001_R1_22</strain>
    </source>
</reference>
<dbReference type="SMART" id="SM00054">
    <property type="entry name" value="EFh"/>
    <property type="match status" value="2"/>
</dbReference>
<feature type="signal peptide" evidence="1">
    <location>
        <begin position="1"/>
        <end position="23"/>
    </location>
</feature>
<dbReference type="PROSITE" id="PS50222">
    <property type="entry name" value="EF_HAND_2"/>
    <property type="match status" value="1"/>
</dbReference>
<evidence type="ECO:0000256" key="1">
    <source>
        <dbReference type="SAM" id="SignalP"/>
    </source>
</evidence>
<name>A0A2W5PJT2_9SPHN</name>
<accession>A0A2W5PJT2</accession>
<evidence type="ECO:0000313" key="3">
    <source>
        <dbReference type="EMBL" id="PZQ63035.1"/>
    </source>
</evidence>
<dbReference type="InterPro" id="IPR002048">
    <property type="entry name" value="EF_hand_dom"/>
</dbReference>
<dbReference type="EMBL" id="QFQI01000001">
    <property type="protein sequence ID" value="PZQ63035.1"/>
    <property type="molecule type" value="Genomic_DNA"/>
</dbReference>
<proteinExistence type="predicted"/>
<dbReference type="InterPro" id="IPR018247">
    <property type="entry name" value="EF_Hand_1_Ca_BS"/>
</dbReference>
<evidence type="ECO:0000259" key="2">
    <source>
        <dbReference type="PROSITE" id="PS50222"/>
    </source>
</evidence>